<keyword evidence="4" id="KW-1185">Reference proteome</keyword>
<dbReference type="EMBL" id="AMSI01000015">
    <property type="protein sequence ID" value="EKF40707.1"/>
    <property type="molecule type" value="Genomic_DNA"/>
</dbReference>
<evidence type="ECO:0000313" key="4">
    <source>
        <dbReference type="Proteomes" id="UP000007374"/>
    </source>
</evidence>
<organism evidence="3 4">
    <name type="scientific">Nitratireductor indicus C115</name>
    <dbReference type="NCBI Taxonomy" id="1231190"/>
    <lineage>
        <taxon>Bacteria</taxon>
        <taxon>Pseudomonadati</taxon>
        <taxon>Pseudomonadota</taxon>
        <taxon>Alphaproteobacteria</taxon>
        <taxon>Hyphomicrobiales</taxon>
        <taxon>Phyllobacteriaceae</taxon>
        <taxon>Nitratireductor</taxon>
    </lineage>
</organism>
<accession>K2PHU8</accession>
<dbReference type="RefSeq" id="WP_009451991.1">
    <property type="nucleotide sequence ID" value="NZ_AMSI01000015.1"/>
</dbReference>
<protein>
    <submittedName>
        <fullName evidence="3">Uncharacterized protein</fullName>
    </submittedName>
</protein>
<gene>
    <name evidence="3" type="ORF">NA8A_18918</name>
</gene>
<dbReference type="Proteomes" id="UP000007374">
    <property type="component" value="Unassembled WGS sequence"/>
</dbReference>
<evidence type="ECO:0000256" key="2">
    <source>
        <dbReference type="SAM" id="SignalP"/>
    </source>
</evidence>
<feature type="region of interest" description="Disordered" evidence="1">
    <location>
        <begin position="84"/>
        <end position="124"/>
    </location>
</feature>
<comment type="caution">
    <text evidence="3">The sequence shown here is derived from an EMBL/GenBank/DDBJ whole genome shotgun (WGS) entry which is preliminary data.</text>
</comment>
<name>K2PHU8_9HYPH</name>
<reference evidence="3 4" key="1">
    <citation type="journal article" date="2012" name="J. Bacteriol.">
        <title>Genome Sequence of Nitratireductor indicus Type Strain C115.</title>
        <authorList>
            <person name="Lai Q."/>
            <person name="Li G."/>
            <person name="Yu Z."/>
            <person name="Shao Z."/>
        </authorList>
    </citation>
    <scope>NUCLEOTIDE SEQUENCE [LARGE SCALE GENOMIC DNA]</scope>
    <source>
        <strain evidence="3 4">C115</strain>
    </source>
</reference>
<dbReference type="AlphaFoldDB" id="K2PHU8"/>
<dbReference type="PATRIC" id="fig|1231190.3.peg.3911"/>
<feature type="signal peptide" evidence="2">
    <location>
        <begin position="1"/>
        <end position="24"/>
    </location>
</feature>
<feature type="compositionally biased region" description="Polar residues" evidence="1">
    <location>
        <begin position="95"/>
        <end position="107"/>
    </location>
</feature>
<sequence>MNNQSIFFITVFAAMLSCQNLASAMEFKCKSSLMPDFGSMQITADDPWSVYGIIYGRLVARGAPAGGKTLKSISCRLTNVYSQHAPQNEPVRGPVQTTDRTASQPKQVPTRPERIAVGQRGRFP</sequence>
<evidence type="ECO:0000313" key="3">
    <source>
        <dbReference type="EMBL" id="EKF40707.1"/>
    </source>
</evidence>
<evidence type="ECO:0000256" key="1">
    <source>
        <dbReference type="SAM" id="MobiDB-lite"/>
    </source>
</evidence>
<feature type="chain" id="PRO_5003865431" evidence="2">
    <location>
        <begin position="25"/>
        <end position="124"/>
    </location>
</feature>
<proteinExistence type="predicted"/>
<keyword evidence="2" id="KW-0732">Signal</keyword>